<dbReference type="Pfam" id="PF19040">
    <property type="entry name" value="SGNH"/>
    <property type="match status" value="1"/>
</dbReference>
<feature type="transmembrane region" description="Helical" evidence="1">
    <location>
        <begin position="138"/>
        <end position="157"/>
    </location>
</feature>
<dbReference type="GO" id="GO:0000271">
    <property type="term" value="P:polysaccharide biosynthetic process"/>
    <property type="evidence" value="ECO:0007669"/>
    <property type="project" value="TreeGrafter"/>
</dbReference>
<feature type="transmembrane region" description="Helical" evidence="1">
    <location>
        <begin position="256"/>
        <end position="276"/>
    </location>
</feature>
<gene>
    <name evidence="4" type="ORF">CRE_03351</name>
</gene>
<feature type="transmembrane region" description="Helical" evidence="1">
    <location>
        <begin position="166"/>
        <end position="182"/>
    </location>
</feature>
<dbReference type="eggNOG" id="ENOG502SGA9">
    <property type="taxonomic scope" value="Eukaryota"/>
</dbReference>
<keyword evidence="1" id="KW-1133">Transmembrane helix</keyword>
<dbReference type="Pfam" id="PF01757">
    <property type="entry name" value="Acyl_transf_3"/>
    <property type="match status" value="1"/>
</dbReference>
<evidence type="ECO:0000256" key="1">
    <source>
        <dbReference type="SAM" id="Phobius"/>
    </source>
</evidence>
<dbReference type="EMBL" id="DS268497">
    <property type="protein sequence ID" value="EFP12159.1"/>
    <property type="molecule type" value="Genomic_DNA"/>
</dbReference>
<dbReference type="OrthoDB" id="5825384at2759"/>
<keyword evidence="1" id="KW-0472">Membrane</keyword>
<proteinExistence type="predicted"/>
<dbReference type="GO" id="GO:0016747">
    <property type="term" value="F:acyltransferase activity, transferring groups other than amino-acyl groups"/>
    <property type="evidence" value="ECO:0007669"/>
    <property type="project" value="InterPro"/>
</dbReference>
<feature type="transmembrane region" description="Helical" evidence="1">
    <location>
        <begin position="74"/>
        <end position="93"/>
    </location>
</feature>
<dbReference type="InterPro" id="IPR050879">
    <property type="entry name" value="Acyltransferase_3"/>
</dbReference>
<accession>E3MYN1</accession>
<dbReference type="FunCoup" id="E3MYN1">
    <property type="interactions" value="23"/>
</dbReference>
<feature type="transmembrane region" description="Helical" evidence="1">
    <location>
        <begin position="333"/>
        <end position="350"/>
    </location>
</feature>
<keyword evidence="5" id="KW-1185">Reference proteome</keyword>
<name>E3MYN1_CAERE</name>
<dbReference type="InterPro" id="IPR043968">
    <property type="entry name" value="SGNH"/>
</dbReference>
<dbReference type="PANTHER" id="PTHR23028">
    <property type="entry name" value="ACETYLTRANSFERASE"/>
    <property type="match status" value="1"/>
</dbReference>
<feature type="transmembrane region" description="Helical" evidence="1">
    <location>
        <begin position="12"/>
        <end position="29"/>
    </location>
</feature>
<feature type="domain" description="SGNH" evidence="3">
    <location>
        <begin position="439"/>
        <end position="669"/>
    </location>
</feature>
<reference evidence="4" key="1">
    <citation type="submission" date="2007-07" db="EMBL/GenBank/DDBJ databases">
        <title>PCAP assembly of the Caenorhabditis remanei genome.</title>
        <authorList>
            <consortium name="The Caenorhabditis remanei Sequencing Consortium"/>
            <person name="Wilson R.K."/>
        </authorList>
    </citation>
    <scope>NUCLEOTIDE SEQUENCE [LARGE SCALE GENOMIC DNA]</scope>
    <source>
        <strain evidence="4">PB4641</strain>
    </source>
</reference>
<dbReference type="InParanoid" id="E3MYN1"/>
<feature type="transmembrane region" description="Helical" evidence="1">
    <location>
        <begin position="188"/>
        <end position="209"/>
    </location>
</feature>
<protein>
    <recommendedName>
        <fullName evidence="6">Acyl_transf_3 domain-containing protein</fullName>
    </recommendedName>
</protein>
<dbReference type="Proteomes" id="UP000008281">
    <property type="component" value="Unassembled WGS sequence"/>
</dbReference>
<organism evidence="5">
    <name type="scientific">Caenorhabditis remanei</name>
    <name type="common">Caenorhabditis vulgaris</name>
    <dbReference type="NCBI Taxonomy" id="31234"/>
    <lineage>
        <taxon>Eukaryota</taxon>
        <taxon>Metazoa</taxon>
        <taxon>Ecdysozoa</taxon>
        <taxon>Nematoda</taxon>
        <taxon>Chromadorea</taxon>
        <taxon>Rhabditida</taxon>
        <taxon>Rhabditina</taxon>
        <taxon>Rhabditomorpha</taxon>
        <taxon>Rhabditoidea</taxon>
        <taxon>Rhabditidae</taxon>
        <taxon>Peloderinae</taxon>
        <taxon>Caenorhabditis</taxon>
    </lineage>
</organism>
<evidence type="ECO:0000313" key="5">
    <source>
        <dbReference type="Proteomes" id="UP000008281"/>
    </source>
</evidence>
<dbReference type="AlphaFoldDB" id="E3MYN1"/>
<evidence type="ECO:0000259" key="3">
    <source>
        <dbReference type="Pfam" id="PF19040"/>
    </source>
</evidence>
<evidence type="ECO:0000259" key="2">
    <source>
        <dbReference type="Pfam" id="PF01757"/>
    </source>
</evidence>
<feature type="transmembrane region" description="Helical" evidence="1">
    <location>
        <begin position="356"/>
        <end position="375"/>
    </location>
</feature>
<feature type="transmembrane region" description="Helical" evidence="1">
    <location>
        <begin position="35"/>
        <end position="53"/>
    </location>
</feature>
<keyword evidence="1" id="KW-0812">Transmembrane</keyword>
<dbReference type="STRING" id="31234.E3MYN1"/>
<dbReference type="GO" id="GO:0016020">
    <property type="term" value="C:membrane"/>
    <property type="evidence" value="ECO:0007669"/>
    <property type="project" value="TreeGrafter"/>
</dbReference>
<evidence type="ECO:0000313" key="4">
    <source>
        <dbReference type="EMBL" id="EFP12159.1"/>
    </source>
</evidence>
<sequence>MSSKRPDLQGIRGLAILSVLGFHFFPNYFPNGYLGVDQFFVLSGFLMCMLLSKSENMATVPFLLNFYTRRFKRILPLYYLIILFSLIALYTVFLETAILQNQGAGFRALFFFSNRPETGEEDYFEKLLLAMDMFTHTWSLSVEIQFYCIVPIIFLIGSRFCERLRYMYYGLLGALSLYYRHISPEDDAFNSMFARIWQFLVGMIVFLIYTNGTTPELMETVENGIYERLVEESWFAKSDTETEEVNISTNNSSLKYILLFPMVCIVAFPIAFNPALLRPVFTVFTGALILYSVDDYYLSNRLLTYIGDISYALYLIHWPIYTYCKLMHPGNDYVFVAGLISSILFAVLLFETYEKFYLTLSNNSIFILISALFVINYKLIKRDFTFDLMNPCNIYNFTSLDGITKNMTYDDADCWNAYWDYTDLRAKELLEPGCINRTPKQERWCDFEEKGKEFKIALFGNSLTMNHHKMFLQECRHRAYNVSMYWEPGCEPLVSWVSKKYCDQRLNVFVDFLKSSQPDYAFLFTRHISAGLPSPNSTNLETDHFYLQMRSQMRQLLPYVKKKLFVLDSFPRMNNVSYINVAKDLKRGRSVDEIHKELVDFEFYELARNRTESIVKECGPKCELIDYKPLLFNKTTNRFEYFDSNGFLYFTRINHMTPHAMELVRPIYTKICNELT</sequence>
<dbReference type="PANTHER" id="PTHR23028:SF118">
    <property type="entry name" value="ACYL_TRANSF_3 DOMAIN-CONTAINING PROTEIN"/>
    <property type="match status" value="1"/>
</dbReference>
<dbReference type="HOGENOM" id="CLU_005679_12_1_1"/>
<feature type="transmembrane region" description="Helical" evidence="1">
    <location>
        <begin position="302"/>
        <end position="321"/>
    </location>
</feature>
<evidence type="ECO:0008006" key="6">
    <source>
        <dbReference type="Google" id="ProtNLM"/>
    </source>
</evidence>
<feature type="domain" description="Acyltransferase 3" evidence="2">
    <location>
        <begin position="7"/>
        <end position="350"/>
    </location>
</feature>
<dbReference type="InterPro" id="IPR002656">
    <property type="entry name" value="Acyl_transf_3_dom"/>
</dbReference>